<keyword evidence="4" id="KW-1185">Reference proteome</keyword>
<feature type="compositionally biased region" description="Polar residues" evidence="1">
    <location>
        <begin position="491"/>
        <end position="504"/>
    </location>
</feature>
<feature type="domain" description="Heterokaryon incompatibility" evidence="2">
    <location>
        <begin position="137"/>
        <end position="288"/>
    </location>
</feature>
<dbReference type="EMBL" id="ML986615">
    <property type="protein sequence ID" value="KAF2264489.1"/>
    <property type="molecule type" value="Genomic_DNA"/>
</dbReference>
<feature type="compositionally biased region" description="Low complexity" evidence="1">
    <location>
        <begin position="800"/>
        <end position="813"/>
    </location>
</feature>
<evidence type="ECO:0000259" key="2">
    <source>
        <dbReference type="Pfam" id="PF06985"/>
    </source>
</evidence>
<dbReference type="Pfam" id="PF06985">
    <property type="entry name" value="HET"/>
    <property type="match status" value="1"/>
</dbReference>
<proteinExistence type="predicted"/>
<feature type="region of interest" description="Disordered" evidence="1">
    <location>
        <begin position="560"/>
        <end position="585"/>
    </location>
</feature>
<organism evidence="3 4">
    <name type="scientific">Lojkania enalia</name>
    <dbReference type="NCBI Taxonomy" id="147567"/>
    <lineage>
        <taxon>Eukaryota</taxon>
        <taxon>Fungi</taxon>
        <taxon>Dikarya</taxon>
        <taxon>Ascomycota</taxon>
        <taxon>Pezizomycotina</taxon>
        <taxon>Dothideomycetes</taxon>
        <taxon>Pleosporomycetidae</taxon>
        <taxon>Pleosporales</taxon>
        <taxon>Pleosporales incertae sedis</taxon>
        <taxon>Lojkania</taxon>
    </lineage>
</organism>
<dbReference type="PANTHER" id="PTHR24148">
    <property type="entry name" value="ANKYRIN REPEAT DOMAIN-CONTAINING PROTEIN 39 HOMOLOG-RELATED"/>
    <property type="match status" value="1"/>
</dbReference>
<feature type="compositionally biased region" description="Basic and acidic residues" evidence="1">
    <location>
        <begin position="560"/>
        <end position="581"/>
    </location>
</feature>
<gene>
    <name evidence="3" type="ORF">CC78DRAFT_568202</name>
</gene>
<reference evidence="4" key="1">
    <citation type="journal article" date="2020" name="Stud. Mycol.">
        <title>101 Dothideomycetes genomes: A test case for predicting lifestyles and emergence of pathogens.</title>
        <authorList>
            <person name="Haridas S."/>
            <person name="Albert R."/>
            <person name="Binder M."/>
            <person name="Bloem J."/>
            <person name="LaButti K."/>
            <person name="Salamov A."/>
            <person name="Andreopoulos B."/>
            <person name="Baker S."/>
            <person name="Barry K."/>
            <person name="Bills G."/>
            <person name="Bluhm B."/>
            <person name="Cannon C."/>
            <person name="Castanera R."/>
            <person name="Culley D."/>
            <person name="Daum C."/>
            <person name="Ezra D."/>
            <person name="Gonzalez J."/>
            <person name="Henrissat B."/>
            <person name="Kuo A."/>
            <person name="Liang C."/>
            <person name="Lipzen A."/>
            <person name="Lutzoni F."/>
            <person name="Magnuson J."/>
            <person name="Mondo S."/>
            <person name="Nolan M."/>
            <person name="Ohm R."/>
            <person name="Pangilinan J."/>
            <person name="Park H.-J."/>
            <person name="Ramirez L."/>
            <person name="Alfaro M."/>
            <person name="Sun H."/>
            <person name="Tritt A."/>
            <person name="Yoshinaga Y."/>
            <person name="Zwiers L.-H."/>
            <person name="Turgeon B."/>
            <person name="Goodwin S."/>
            <person name="Spatafora J."/>
            <person name="Crous P."/>
            <person name="Grigoriev I."/>
        </authorList>
    </citation>
    <scope>NUCLEOTIDE SEQUENCE [LARGE SCALE GENOMIC DNA]</scope>
    <source>
        <strain evidence="4">CBS 304.66</strain>
    </source>
</reference>
<accession>A0A9P4K811</accession>
<dbReference type="PANTHER" id="PTHR24148:SF82">
    <property type="entry name" value="HETEROKARYON INCOMPATIBILITY DOMAIN-CONTAINING PROTEIN"/>
    <property type="match status" value="1"/>
</dbReference>
<dbReference type="InterPro" id="IPR010730">
    <property type="entry name" value="HET"/>
</dbReference>
<dbReference type="AlphaFoldDB" id="A0A9P4K811"/>
<evidence type="ECO:0000313" key="4">
    <source>
        <dbReference type="Proteomes" id="UP000800093"/>
    </source>
</evidence>
<comment type="caution">
    <text evidence="3">The sequence shown here is derived from an EMBL/GenBank/DDBJ whole genome shotgun (WGS) entry which is preliminary data.</text>
</comment>
<protein>
    <recommendedName>
        <fullName evidence="2">Heterokaryon incompatibility domain-containing protein</fullName>
    </recommendedName>
</protein>
<dbReference type="InterPro" id="IPR052895">
    <property type="entry name" value="HetReg/Transcr_Mod"/>
</dbReference>
<evidence type="ECO:0000256" key="1">
    <source>
        <dbReference type="SAM" id="MobiDB-lite"/>
    </source>
</evidence>
<feature type="region of interest" description="Disordered" evidence="1">
    <location>
        <begin position="785"/>
        <end position="814"/>
    </location>
</feature>
<sequence>MTKEMEIYAFRKQLLRQLPQRLNENFRLSFNIIEDVEKDMPERIEDDAEVERRFVIYKYRELLNQAIFTEQSIYATGAEEDSYDLHSPVDFPLPPYDEVPLSPGTDEIRLLQLLPGNYIDPIHCNLFQVDSVSLYEYEALSYVWGSTENTQVIYVNDWEMGITKSLEAALRSLRYQNTPRLLWADAICLDQSSNAEKSSQVRKMGDIYEAAKRVLVFLGPKSSATGAIFDFFETGYFQLPDLGQNNRQGELAGLEPAAYLIEHHLPLLKSFMGLLFRPWFSRAWVRQEYIRATEVPVLYCGRRHIDFPKDAFNLLCEAVFHLPTILTQPMSVVLPACSFHEVYARAVSVFQTMNSANQYPQRVDAWLFNEGVNGCKASDPKDLIFSICGLFDSTAGSILKADYFQTVEDTFLRASAWILMMEQSPRILIQYPPMNGEGIPSWVLDFTKARPTSKHSEFAATSETNTIILPGDREDDKEAREEEISGDGKGNVTTGGNYGHTNSPLPGDLVRENEENIDYKGLGNHKGEIDREAEQHKSCLGEAGTMDTLQKREQKSHQMEEDCYHSKSQEHIEEEPDKRCEEEPEVSETPTIYCSIYQQVLSMPGIEFDTIEHIYDISSKSRLDAARQLWQLEKLFLFDGRTDNRKESSGIMSLHRQAYILQWAVKIPMNHKIIRLIPQSEHYLEFLDAELEEYVEQLDTELLEDLLGALLFDFEALDSELRSQPLPSSDNIFGHDHSLSNGRSLRVPQYSNLRAHVLTSDECQNTLLCEHLRHIATEVLPSLLQSPEPPWSPRRDSFASQTTESDTSEYSSTPMLHSLPRTHLDLLQGWENEREDIFSQLFRSCCFFRTKQGFPGLGAFGLKGLQIGDVVIMLNGIPMPMILRKHHEEHHWRLVGPAVVRGIMNGELIELNREGVLDGKMFKIK</sequence>
<dbReference type="OrthoDB" id="5029321at2759"/>
<dbReference type="Pfam" id="PF26639">
    <property type="entry name" value="Het-6_barrel"/>
    <property type="match status" value="1"/>
</dbReference>
<feature type="compositionally biased region" description="Basic and acidic residues" evidence="1">
    <location>
        <begin position="474"/>
        <end position="483"/>
    </location>
</feature>
<feature type="region of interest" description="Disordered" evidence="1">
    <location>
        <begin position="474"/>
        <end position="509"/>
    </location>
</feature>
<dbReference type="Proteomes" id="UP000800093">
    <property type="component" value="Unassembled WGS sequence"/>
</dbReference>
<name>A0A9P4K811_9PLEO</name>
<evidence type="ECO:0000313" key="3">
    <source>
        <dbReference type="EMBL" id="KAF2264489.1"/>
    </source>
</evidence>